<evidence type="ECO:0000256" key="2">
    <source>
        <dbReference type="ARBA" id="ARBA00005992"/>
    </source>
</evidence>
<evidence type="ECO:0000256" key="1">
    <source>
        <dbReference type="ARBA" id="ARBA00004752"/>
    </source>
</evidence>
<dbReference type="PROSITE" id="PS52029">
    <property type="entry name" value="LD_TPASE"/>
    <property type="match status" value="1"/>
</dbReference>
<dbReference type="NCBIfam" id="NF004785">
    <property type="entry name" value="PRK06132.1-2"/>
    <property type="match status" value="1"/>
</dbReference>
<dbReference type="InterPro" id="IPR038063">
    <property type="entry name" value="Transpep_catalytic_dom"/>
</dbReference>
<dbReference type="SUPFAM" id="SSF141523">
    <property type="entry name" value="L,D-transpeptidase catalytic domain-like"/>
    <property type="match status" value="1"/>
</dbReference>
<evidence type="ECO:0000256" key="6">
    <source>
        <dbReference type="ARBA" id="ARBA00023316"/>
    </source>
</evidence>
<dbReference type="Proteomes" id="UP001203058">
    <property type="component" value="Unassembled WGS sequence"/>
</dbReference>
<proteinExistence type="inferred from homology"/>
<evidence type="ECO:0000256" key="7">
    <source>
        <dbReference type="PROSITE-ProRule" id="PRU01373"/>
    </source>
</evidence>
<sequence>MKRLIALLVLTCAAASAAARPANDKNLPVVLRAATLQPGEYAWESRAASTGPLFVVINLASQRAMVYRDGVLIGASTISTGSKDRETPTGVFPILEKQLVHRSSTYDNAPMPYMQRLTSKGVALHAGNLPGYAASHGCIRLPTGFAKLLYGATEIGTPVMITDSAQVAEQQRRMDEFVRANDDFVRQREEQQAAANRALAEFERAKAEHAEAVRRHEEEMAKFKSEVGSE</sequence>
<gene>
    <name evidence="11" type="ORF">LZ016_07065</name>
</gene>
<evidence type="ECO:0000256" key="4">
    <source>
        <dbReference type="ARBA" id="ARBA00022960"/>
    </source>
</evidence>
<evidence type="ECO:0000256" key="8">
    <source>
        <dbReference type="SAM" id="Coils"/>
    </source>
</evidence>
<name>A0ABS9VMA3_9SPHN</name>
<keyword evidence="4 7" id="KW-0133">Cell shape</keyword>
<dbReference type="Gene3D" id="2.40.440.10">
    <property type="entry name" value="L,D-transpeptidase catalytic domain-like"/>
    <property type="match status" value="1"/>
</dbReference>
<dbReference type="EMBL" id="JAKZHW010000001">
    <property type="protein sequence ID" value="MCH8615858.1"/>
    <property type="molecule type" value="Genomic_DNA"/>
</dbReference>
<feature type="active site" description="Proton donor/acceptor" evidence="7">
    <location>
        <position position="125"/>
    </location>
</feature>
<dbReference type="PANTHER" id="PTHR30582:SF2">
    <property type="entry name" value="L,D-TRANSPEPTIDASE YCIB-RELATED"/>
    <property type="match status" value="1"/>
</dbReference>
<reference evidence="11 12" key="1">
    <citation type="submission" date="2022-03" db="EMBL/GenBank/DDBJ databases">
        <authorList>
            <person name="Jo J.-H."/>
            <person name="Im W.-T."/>
        </authorList>
    </citation>
    <scope>NUCLEOTIDE SEQUENCE [LARGE SCALE GENOMIC DNA]</scope>
    <source>
        <strain evidence="11 12">SM33</strain>
    </source>
</reference>
<dbReference type="CDD" id="cd16913">
    <property type="entry name" value="YkuD_like"/>
    <property type="match status" value="1"/>
</dbReference>
<keyword evidence="3" id="KW-0808">Transferase</keyword>
<comment type="caution">
    <text evidence="11">The sequence shown here is derived from an EMBL/GenBank/DDBJ whole genome shotgun (WGS) entry which is preliminary data.</text>
</comment>
<feature type="signal peptide" evidence="9">
    <location>
        <begin position="1"/>
        <end position="17"/>
    </location>
</feature>
<keyword evidence="5 7" id="KW-0573">Peptidoglycan synthesis</keyword>
<feature type="active site" description="Nucleophile" evidence="7">
    <location>
        <position position="138"/>
    </location>
</feature>
<organism evidence="11 12">
    <name type="scientific">Sphingomonas telluris</name>
    <dbReference type="NCBI Taxonomy" id="2907998"/>
    <lineage>
        <taxon>Bacteria</taxon>
        <taxon>Pseudomonadati</taxon>
        <taxon>Pseudomonadota</taxon>
        <taxon>Alphaproteobacteria</taxon>
        <taxon>Sphingomonadales</taxon>
        <taxon>Sphingomonadaceae</taxon>
        <taxon>Sphingomonas</taxon>
    </lineage>
</organism>
<evidence type="ECO:0000256" key="9">
    <source>
        <dbReference type="SAM" id="SignalP"/>
    </source>
</evidence>
<dbReference type="PANTHER" id="PTHR30582">
    <property type="entry name" value="L,D-TRANSPEPTIDASE"/>
    <property type="match status" value="1"/>
</dbReference>
<comment type="pathway">
    <text evidence="1 7">Cell wall biogenesis; peptidoglycan biosynthesis.</text>
</comment>
<evidence type="ECO:0000259" key="10">
    <source>
        <dbReference type="PROSITE" id="PS52029"/>
    </source>
</evidence>
<feature type="domain" description="L,D-TPase catalytic" evidence="10">
    <location>
        <begin position="53"/>
        <end position="162"/>
    </location>
</feature>
<feature type="chain" id="PRO_5045802760" evidence="9">
    <location>
        <begin position="18"/>
        <end position="230"/>
    </location>
</feature>
<keyword evidence="12" id="KW-1185">Reference proteome</keyword>
<dbReference type="Pfam" id="PF03734">
    <property type="entry name" value="YkuD"/>
    <property type="match status" value="1"/>
</dbReference>
<evidence type="ECO:0000256" key="3">
    <source>
        <dbReference type="ARBA" id="ARBA00022679"/>
    </source>
</evidence>
<keyword evidence="8" id="KW-0175">Coiled coil</keyword>
<evidence type="ECO:0000313" key="12">
    <source>
        <dbReference type="Proteomes" id="UP001203058"/>
    </source>
</evidence>
<dbReference type="InterPro" id="IPR050979">
    <property type="entry name" value="LD-transpeptidase"/>
</dbReference>
<protein>
    <submittedName>
        <fullName evidence="11">L,D-transpeptidase family protein</fullName>
    </submittedName>
</protein>
<evidence type="ECO:0000256" key="5">
    <source>
        <dbReference type="ARBA" id="ARBA00022984"/>
    </source>
</evidence>
<comment type="similarity">
    <text evidence="2">Belongs to the YkuD family.</text>
</comment>
<dbReference type="RefSeq" id="WP_241446694.1">
    <property type="nucleotide sequence ID" value="NZ_JAKZHW010000001.1"/>
</dbReference>
<keyword evidence="6 7" id="KW-0961">Cell wall biogenesis/degradation</keyword>
<accession>A0ABS9VMA3</accession>
<feature type="coiled-coil region" evidence="8">
    <location>
        <begin position="185"/>
        <end position="226"/>
    </location>
</feature>
<dbReference type="InterPro" id="IPR005490">
    <property type="entry name" value="LD_TPept_cat_dom"/>
</dbReference>
<keyword evidence="9" id="KW-0732">Signal</keyword>
<evidence type="ECO:0000313" key="11">
    <source>
        <dbReference type="EMBL" id="MCH8615858.1"/>
    </source>
</evidence>